<reference evidence="1 2" key="1">
    <citation type="submission" date="2023-07" db="EMBL/GenBank/DDBJ databases">
        <authorList>
            <person name="Peeters C."/>
        </authorList>
    </citation>
    <scope>NUCLEOTIDE SEQUENCE [LARGE SCALE GENOMIC DNA]</scope>
    <source>
        <strain evidence="1 2">LMG 19083</strain>
    </source>
</reference>
<evidence type="ECO:0000313" key="2">
    <source>
        <dbReference type="Proteomes" id="UP001189813"/>
    </source>
</evidence>
<gene>
    <name evidence="1" type="ORF">LMG19083_01377</name>
</gene>
<evidence type="ECO:0000313" key="1">
    <source>
        <dbReference type="EMBL" id="CAJ0786049.1"/>
    </source>
</evidence>
<name>A0ABN9IPR7_9RALS</name>
<keyword evidence="2" id="KW-1185">Reference proteome</keyword>
<organism evidence="1 2">
    <name type="scientific">Ralstonia psammae</name>
    <dbReference type="NCBI Taxonomy" id="3058598"/>
    <lineage>
        <taxon>Bacteria</taxon>
        <taxon>Pseudomonadati</taxon>
        <taxon>Pseudomonadota</taxon>
        <taxon>Betaproteobacteria</taxon>
        <taxon>Burkholderiales</taxon>
        <taxon>Burkholderiaceae</taxon>
        <taxon>Ralstonia</taxon>
    </lineage>
</organism>
<protein>
    <submittedName>
        <fullName evidence="1">Uncharacterized protein</fullName>
    </submittedName>
</protein>
<dbReference type="EMBL" id="CATZBU010000003">
    <property type="protein sequence ID" value="CAJ0786049.1"/>
    <property type="molecule type" value="Genomic_DNA"/>
</dbReference>
<comment type="caution">
    <text evidence="1">The sequence shown here is derived from an EMBL/GenBank/DDBJ whole genome shotgun (WGS) entry which is preliminary data.</text>
</comment>
<accession>A0ABN9IPR7</accession>
<dbReference type="Proteomes" id="UP001189813">
    <property type="component" value="Unassembled WGS sequence"/>
</dbReference>
<proteinExistence type="predicted"/>
<sequence length="64" mass="7103">MVPPAVLRAAADNIGYSIEAMPWRNVLLRYATFVNATLQLRHDPTSSLEVAELAHTCCLNAIRH</sequence>